<dbReference type="eggNOG" id="COG0412">
    <property type="taxonomic scope" value="Bacteria"/>
</dbReference>
<dbReference type="KEGG" id="tni:TVNIR_0243"/>
<gene>
    <name evidence="2" type="primary">usf [H]</name>
    <name evidence="2" type="ordered locus">TVNIR_0243</name>
</gene>
<dbReference type="InterPro" id="IPR029058">
    <property type="entry name" value="AB_hydrolase_fold"/>
</dbReference>
<dbReference type="Gene3D" id="3.40.50.1820">
    <property type="entry name" value="alpha/beta hydrolase"/>
    <property type="match status" value="1"/>
</dbReference>
<dbReference type="STRING" id="1255043.TVNIR_0243"/>
<protein>
    <submittedName>
        <fullName evidence="2">Dienelactone hydrolase</fullName>
    </submittedName>
</protein>
<dbReference type="GO" id="GO:0016787">
    <property type="term" value="F:hydrolase activity"/>
    <property type="evidence" value="ECO:0007669"/>
    <property type="project" value="UniProtKB-KW"/>
</dbReference>
<keyword evidence="2" id="KW-0378">Hydrolase</keyword>
<dbReference type="Pfam" id="PF01738">
    <property type="entry name" value="DLH"/>
    <property type="match status" value="1"/>
</dbReference>
<organism evidence="2 3">
    <name type="scientific">Thioalkalivibrio nitratireducens (strain DSM 14787 / UNIQEM 213 / ALEN2)</name>
    <dbReference type="NCBI Taxonomy" id="1255043"/>
    <lineage>
        <taxon>Bacteria</taxon>
        <taxon>Pseudomonadati</taxon>
        <taxon>Pseudomonadota</taxon>
        <taxon>Gammaproteobacteria</taxon>
        <taxon>Chromatiales</taxon>
        <taxon>Ectothiorhodospiraceae</taxon>
        <taxon>Thioalkalivibrio</taxon>
    </lineage>
</organism>
<keyword evidence="3" id="KW-1185">Reference proteome</keyword>
<proteinExistence type="predicted"/>
<dbReference type="InterPro" id="IPR050261">
    <property type="entry name" value="FrsA_esterase"/>
</dbReference>
<dbReference type="Proteomes" id="UP000010809">
    <property type="component" value="Chromosome"/>
</dbReference>
<dbReference type="PANTHER" id="PTHR22946:SF0">
    <property type="entry name" value="DIENELACTONE HYDROLASE DOMAIN-CONTAINING PROTEIN"/>
    <property type="match status" value="1"/>
</dbReference>
<name>L0DQW1_THIND</name>
<dbReference type="InterPro" id="IPR002925">
    <property type="entry name" value="Dienelactn_hydro"/>
</dbReference>
<dbReference type="AlphaFoldDB" id="L0DQW1"/>
<reference evidence="2" key="1">
    <citation type="submission" date="2015-12" db="EMBL/GenBank/DDBJ databases">
        <authorList>
            <person name="Tikhonova T.V."/>
            <person name="Pavlov A.R."/>
            <person name="Beletsky A.V."/>
            <person name="Mardanov A.V."/>
            <person name="Sorokin D.Y."/>
            <person name="Ravin N.V."/>
            <person name="Popov V.O."/>
        </authorList>
    </citation>
    <scope>NUCLEOTIDE SEQUENCE</scope>
    <source>
        <strain evidence="2">DSM 14787</strain>
    </source>
</reference>
<evidence type="ECO:0000313" key="3">
    <source>
        <dbReference type="Proteomes" id="UP000010809"/>
    </source>
</evidence>
<sequence>MLLTINTAFAQTAAEIHVEEITYEHAGVELTGYLAHDASREGPRPGVIVVHEWWGHDTHARRRVEMLAEAGYVGFALDMYGTGKLAEHPSEAREFSTAVRSNRDTMLGRFQAAEALLREHGLTGGEPLAAIGYCFGGSVVLEAARSGADLAMVASFHGALATEHPARPDSVKADILVFNGVDDPLVPAEQIAAFREEMATAGVDYTFIDFAGATHSFTNPGADAIAEQFDMPVGYNARADRDSWNWLIAYLNDRV</sequence>
<dbReference type="SUPFAM" id="SSF53474">
    <property type="entry name" value="alpha/beta-Hydrolases"/>
    <property type="match status" value="1"/>
</dbReference>
<dbReference type="EMBL" id="CP003989">
    <property type="protein sequence ID" value="AGA31954.2"/>
    <property type="molecule type" value="Genomic_DNA"/>
</dbReference>
<evidence type="ECO:0000259" key="1">
    <source>
        <dbReference type="Pfam" id="PF01738"/>
    </source>
</evidence>
<accession>L0DQW1</accession>
<dbReference type="PANTHER" id="PTHR22946">
    <property type="entry name" value="DIENELACTONE HYDROLASE DOMAIN-CONTAINING PROTEIN-RELATED"/>
    <property type="match status" value="1"/>
</dbReference>
<feature type="domain" description="Dienelactone hydrolase" evidence="1">
    <location>
        <begin position="31"/>
        <end position="252"/>
    </location>
</feature>
<evidence type="ECO:0000313" key="2">
    <source>
        <dbReference type="EMBL" id="AGA31954.2"/>
    </source>
</evidence>